<dbReference type="AlphaFoldDB" id="A0ABD0LZI5"/>
<evidence type="ECO:0000313" key="3">
    <source>
        <dbReference type="Proteomes" id="UP001519460"/>
    </source>
</evidence>
<comment type="caution">
    <text evidence="2">The sequence shown here is derived from an EMBL/GenBank/DDBJ whole genome shotgun (WGS) entry which is preliminary data.</text>
</comment>
<feature type="non-terminal residue" evidence="2">
    <location>
        <position position="94"/>
    </location>
</feature>
<evidence type="ECO:0000313" key="2">
    <source>
        <dbReference type="EMBL" id="KAK7504571.1"/>
    </source>
</evidence>
<organism evidence="2 3">
    <name type="scientific">Batillaria attramentaria</name>
    <dbReference type="NCBI Taxonomy" id="370345"/>
    <lineage>
        <taxon>Eukaryota</taxon>
        <taxon>Metazoa</taxon>
        <taxon>Spiralia</taxon>
        <taxon>Lophotrochozoa</taxon>
        <taxon>Mollusca</taxon>
        <taxon>Gastropoda</taxon>
        <taxon>Caenogastropoda</taxon>
        <taxon>Sorbeoconcha</taxon>
        <taxon>Cerithioidea</taxon>
        <taxon>Batillariidae</taxon>
        <taxon>Batillaria</taxon>
    </lineage>
</organism>
<accession>A0ABD0LZI5</accession>
<name>A0ABD0LZI5_9CAEN</name>
<reference evidence="2 3" key="1">
    <citation type="journal article" date="2023" name="Sci. Data">
        <title>Genome assembly of the Korean intertidal mud-creeper Batillaria attramentaria.</title>
        <authorList>
            <person name="Patra A.K."/>
            <person name="Ho P.T."/>
            <person name="Jun S."/>
            <person name="Lee S.J."/>
            <person name="Kim Y."/>
            <person name="Won Y.J."/>
        </authorList>
    </citation>
    <scope>NUCLEOTIDE SEQUENCE [LARGE SCALE GENOMIC DNA]</scope>
    <source>
        <strain evidence="2">Wonlab-2016</strain>
    </source>
</reference>
<proteinExistence type="predicted"/>
<protein>
    <submittedName>
        <fullName evidence="2">Uncharacterized protein</fullName>
    </submittedName>
</protein>
<evidence type="ECO:0000256" key="1">
    <source>
        <dbReference type="SAM" id="MobiDB-lite"/>
    </source>
</evidence>
<sequence length="94" mass="10076">MRSDFVAMDGVASHASTSGGLIPWRGQRKKDDARARPSAIALRFPPASSLAADISDHKDTTAMHSLRALHALAHVSHSVPVLRRHSATARVCDV</sequence>
<gene>
    <name evidence="2" type="ORF">BaRGS_00004057</name>
</gene>
<dbReference type="EMBL" id="JACVVK020000014">
    <property type="protein sequence ID" value="KAK7504571.1"/>
    <property type="molecule type" value="Genomic_DNA"/>
</dbReference>
<feature type="region of interest" description="Disordered" evidence="1">
    <location>
        <begin position="1"/>
        <end position="36"/>
    </location>
</feature>
<dbReference type="Proteomes" id="UP001519460">
    <property type="component" value="Unassembled WGS sequence"/>
</dbReference>
<keyword evidence="3" id="KW-1185">Reference proteome</keyword>